<keyword evidence="3" id="KW-0012">Acyltransferase</keyword>
<reference evidence="5 6" key="1">
    <citation type="submission" date="2015-09" db="EMBL/GenBank/DDBJ databases">
        <title>Draft genome of the parasitic nematode Teladorsagia circumcincta isolate WARC Sus (inbred).</title>
        <authorList>
            <person name="Mitreva M."/>
        </authorList>
    </citation>
    <scope>NUCLEOTIDE SEQUENCE [LARGE SCALE GENOMIC DNA]</scope>
    <source>
        <strain evidence="5 6">S</strain>
    </source>
</reference>
<dbReference type="GO" id="GO:0008374">
    <property type="term" value="F:O-acyltransferase activity"/>
    <property type="evidence" value="ECO:0007669"/>
    <property type="project" value="InterPro"/>
</dbReference>
<evidence type="ECO:0000256" key="2">
    <source>
        <dbReference type="ARBA" id="ARBA00022679"/>
    </source>
</evidence>
<keyword evidence="4" id="KW-1133">Transmembrane helix</keyword>
<keyword evidence="4" id="KW-0812">Transmembrane</keyword>
<proteinExistence type="inferred from homology"/>
<gene>
    <name evidence="5" type="ORF">TELCIR_22423</name>
</gene>
<comment type="similarity">
    <text evidence="1">Belongs to the diacylglycerol acyltransferase family.</text>
</comment>
<accession>A0A2G9TF65</accession>
<dbReference type="InterPro" id="IPR007130">
    <property type="entry name" value="DAGAT"/>
</dbReference>
<dbReference type="Proteomes" id="UP000230423">
    <property type="component" value="Unassembled WGS sequence"/>
</dbReference>
<feature type="non-terminal residue" evidence="5">
    <location>
        <position position="80"/>
    </location>
</feature>
<evidence type="ECO:0000256" key="4">
    <source>
        <dbReference type="SAM" id="Phobius"/>
    </source>
</evidence>
<sequence>MFIRPIRFLGIDWEPLIIPSKSRLETLAVVHFMFLWIILPIISTWNWYKNNAIWTHFADYFPLKIVKTADLPPDRNYIIG</sequence>
<evidence type="ECO:0000256" key="3">
    <source>
        <dbReference type="ARBA" id="ARBA00023315"/>
    </source>
</evidence>
<organism evidence="5 6">
    <name type="scientific">Teladorsagia circumcincta</name>
    <name type="common">Brown stomach worm</name>
    <name type="synonym">Ostertagia circumcincta</name>
    <dbReference type="NCBI Taxonomy" id="45464"/>
    <lineage>
        <taxon>Eukaryota</taxon>
        <taxon>Metazoa</taxon>
        <taxon>Ecdysozoa</taxon>
        <taxon>Nematoda</taxon>
        <taxon>Chromadorea</taxon>
        <taxon>Rhabditida</taxon>
        <taxon>Rhabditina</taxon>
        <taxon>Rhabditomorpha</taxon>
        <taxon>Strongyloidea</taxon>
        <taxon>Trichostrongylidae</taxon>
        <taxon>Teladorsagia</taxon>
    </lineage>
</organism>
<keyword evidence="4" id="KW-0472">Membrane</keyword>
<dbReference type="Pfam" id="PF03982">
    <property type="entry name" value="DAGAT"/>
    <property type="match status" value="1"/>
</dbReference>
<dbReference type="OrthoDB" id="264532at2759"/>
<dbReference type="EMBL" id="KZ381375">
    <property type="protein sequence ID" value="PIO56182.1"/>
    <property type="molecule type" value="Genomic_DNA"/>
</dbReference>
<dbReference type="AlphaFoldDB" id="A0A2G9TF65"/>
<name>A0A2G9TF65_TELCI</name>
<protein>
    <submittedName>
        <fullName evidence="5">Uncharacterized protein</fullName>
    </submittedName>
</protein>
<feature type="non-terminal residue" evidence="5">
    <location>
        <position position="1"/>
    </location>
</feature>
<evidence type="ECO:0000313" key="5">
    <source>
        <dbReference type="EMBL" id="PIO56182.1"/>
    </source>
</evidence>
<feature type="transmembrane region" description="Helical" evidence="4">
    <location>
        <begin position="27"/>
        <end position="48"/>
    </location>
</feature>
<keyword evidence="6" id="KW-1185">Reference proteome</keyword>
<keyword evidence="2" id="KW-0808">Transferase</keyword>
<evidence type="ECO:0000256" key="1">
    <source>
        <dbReference type="ARBA" id="ARBA00005420"/>
    </source>
</evidence>
<evidence type="ECO:0000313" key="6">
    <source>
        <dbReference type="Proteomes" id="UP000230423"/>
    </source>
</evidence>